<comment type="caution">
    <text evidence="7">The sequence shown here is derived from an EMBL/GenBank/DDBJ whole genome shotgun (WGS) entry which is preliminary data.</text>
</comment>
<dbReference type="PROSITE" id="PS51257">
    <property type="entry name" value="PROKAR_LIPOPROTEIN"/>
    <property type="match status" value="1"/>
</dbReference>
<evidence type="ECO:0000313" key="7">
    <source>
        <dbReference type="EMBL" id="HER96280.1"/>
    </source>
</evidence>
<feature type="domain" description="RagB/SusD" evidence="6">
    <location>
        <begin position="373"/>
        <end position="462"/>
    </location>
</feature>
<evidence type="ECO:0000256" key="4">
    <source>
        <dbReference type="ARBA" id="ARBA00023136"/>
    </source>
</evidence>
<name>A0A7V2B128_RHOMR</name>
<dbReference type="Gene3D" id="1.25.40.390">
    <property type="match status" value="1"/>
</dbReference>
<dbReference type="GO" id="GO:0009279">
    <property type="term" value="C:cell outer membrane"/>
    <property type="evidence" value="ECO:0007669"/>
    <property type="project" value="UniProtKB-SubCell"/>
</dbReference>
<keyword evidence="3" id="KW-0732">Signal</keyword>
<reference evidence="7" key="1">
    <citation type="journal article" date="2020" name="mSystems">
        <title>Genome- and Community-Level Interaction Insights into Carbon Utilization and Element Cycling Functions of Hydrothermarchaeota in Hydrothermal Sediment.</title>
        <authorList>
            <person name="Zhou Z."/>
            <person name="Liu Y."/>
            <person name="Xu W."/>
            <person name="Pan J."/>
            <person name="Luo Z.H."/>
            <person name="Li M."/>
        </authorList>
    </citation>
    <scope>NUCLEOTIDE SEQUENCE [LARGE SCALE GENOMIC DNA]</scope>
    <source>
        <strain evidence="7">SpSt-143</strain>
    </source>
</reference>
<keyword evidence="4" id="KW-0472">Membrane</keyword>
<dbReference type="Pfam" id="PF07980">
    <property type="entry name" value="SusD_RagB"/>
    <property type="match status" value="1"/>
</dbReference>
<accession>A0A7V2B128</accession>
<gene>
    <name evidence="7" type="ORF">ENO59_07155</name>
</gene>
<evidence type="ECO:0000256" key="1">
    <source>
        <dbReference type="ARBA" id="ARBA00004442"/>
    </source>
</evidence>
<dbReference type="InterPro" id="IPR012944">
    <property type="entry name" value="SusD_RagB_dom"/>
</dbReference>
<evidence type="ECO:0000256" key="5">
    <source>
        <dbReference type="ARBA" id="ARBA00023237"/>
    </source>
</evidence>
<organism evidence="7">
    <name type="scientific">Rhodothermus marinus</name>
    <name type="common">Rhodothermus obamensis</name>
    <dbReference type="NCBI Taxonomy" id="29549"/>
    <lineage>
        <taxon>Bacteria</taxon>
        <taxon>Pseudomonadati</taxon>
        <taxon>Rhodothermota</taxon>
        <taxon>Rhodothermia</taxon>
        <taxon>Rhodothermales</taxon>
        <taxon>Rhodothermaceae</taxon>
        <taxon>Rhodothermus</taxon>
    </lineage>
</organism>
<proteinExistence type="inferred from homology"/>
<evidence type="ECO:0000259" key="6">
    <source>
        <dbReference type="Pfam" id="PF07980"/>
    </source>
</evidence>
<evidence type="ECO:0000256" key="2">
    <source>
        <dbReference type="ARBA" id="ARBA00006275"/>
    </source>
</evidence>
<dbReference type="AlphaFoldDB" id="A0A7V2B128"/>
<sequence>MKCQRFVRIACAVAWLGLAGGMLLGCSDLLEPEVYSELTPQTFFSSEADFNSAVIAIYNAFSTDWGNLDQGDGQWYAALYNHDRKTYWARSEITTDEYATGWDPTFTTFAWGPATFSGVEASDYMKIRYVARATDVIDKIQKSSANVPEHIKARYIAETKVLRAWLMYILYDFFGPVNVKLDPATLYSTEITPRPSKEEYVAAIERDLQEAIPHLPDKYNNDPANWGRVSKGVARMLLLRLYMHEKRWAEAENVAREIMNMGYTLMPDYTQICEERNPELIYAVPADASSPNWYWMEILPNDFASAQVGDRTITGPQGWGGFWMPWSFYDQFEENDKRRQTLLSSYTNIRGTVVTRQRMRGAIPLKCIGNLGTSAGAEIDWPVFRYAEVLLSLAEAINEQRGPAEALQYVNMVRQRAGLAPWTTAEITSREQLRDSLLVERGRELYSEGVRRQDLIRHGKFVEYARLRGINAQPHHVLFPIPLFVIEQGGGVVEQNPGY</sequence>
<keyword evidence="5" id="KW-0998">Cell outer membrane</keyword>
<protein>
    <submittedName>
        <fullName evidence="7">RagB/SusD family nutrient uptake outer membrane protein</fullName>
    </submittedName>
</protein>
<comment type="similarity">
    <text evidence="2">Belongs to the SusD family.</text>
</comment>
<dbReference type="InterPro" id="IPR011990">
    <property type="entry name" value="TPR-like_helical_dom_sf"/>
</dbReference>
<comment type="subcellular location">
    <subcellularLocation>
        <location evidence="1">Cell outer membrane</location>
    </subcellularLocation>
</comment>
<evidence type="ECO:0000256" key="3">
    <source>
        <dbReference type="ARBA" id="ARBA00022729"/>
    </source>
</evidence>
<dbReference type="EMBL" id="DSGB01000005">
    <property type="protein sequence ID" value="HER96280.1"/>
    <property type="molecule type" value="Genomic_DNA"/>
</dbReference>
<dbReference type="SUPFAM" id="SSF48452">
    <property type="entry name" value="TPR-like"/>
    <property type="match status" value="1"/>
</dbReference>